<organism evidence="1 2">
    <name type="scientific">Sungouiella intermedia</name>
    <dbReference type="NCBI Taxonomy" id="45354"/>
    <lineage>
        <taxon>Eukaryota</taxon>
        <taxon>Fungi</taxon>
        <taxon>Dikarya</taxon>
        <taxon>Ascomycota</taxon>
        <taxon>Saccharomycotina</taxon>
        <taxon>Pichiomycetes</taxon>
        <taxon>Metschnikowiaceae</taxon>
        <taxon>Sungouiella</taxon>
    </lineage>
</organism>
<dbReference type="AlphaFoldDB" id="A0A1L0C3W2"/>
<protein>
    <submittedName>
        <fullName evidence="1">CIC11C00000004874</fullName>
    </submittedName>
</protein>
<sequence length="71" mass="8229">MWQKGIWVQHSLIRIYLASGNGRDIWKEVLIGHGLECFFLKFVRVLPGVYLGYGRDTYIIWVEVLFAAIGD</sequence>
<evidence type="ECO:0000313" key="2">
    <source>
        <dbReference type="Proteomes" id="UP000182259"/>
    </source>
</evidence>
<dbReference type="EMBL" id="LT635769">
    <property type="protein sequence ID" value="SGZ58271.1"/>
    <property type="molecule type" value="Genomic_DNA"/>
</dbReference>
<reference evidence="1 2" key="1">
    <citation type="submission" date="2016-10" db="EMBL/GenBank/DDBJ databases">
        <authorList>
            <person name="de Groot N.N."/>
        </authorList>
    </citation>
    <scope>NUCLEOTIDE SEQUENCE [LARGE SCALE GENOMIC DNA]</scope>
    <source>
        <strain evidence="1 2">PYCC 4715</strain>
    </source>
</reference>
<gene>
    <name evidence="1" type="ORF">SAMEA4029009_CIC11G00000004874</name>
</gene>
<evidence type="ECO:0000313" key="1">
    <source>
        <dbReference type="EMBL" id="SGZ58271.1"/>
    </source>
</evidence>
<dbReference type="Proteomes" id="UP000182259">
    <property type="component" value="Chromosome VI"/>
</dbReference>
<name>A0A1L0C3W2_9ASCO</name>
<accession>A0A1L0C3W2</accession>
<proteinExistence type="predicted"/>